<dbReference type="GO" id="GO:0003676">
    <property type="term" value="F:nucleic acid binding"/>
    <property type="evidence" value="ECO:0007669"/>
    <property type="project" value="InterPro"/>
</dbReference>
<keyword evidence="1" id="KW-1133">Transmembrane helix</keyword>
<gene>
    <name evidence="2" type="ORF">A2493_00790</name>
</gene>
<feature type="transmembrane region" description="Helical" evidence="1">
    <location>
        <begin position="202"/>
        <end position="223"/>
    </location>
</feature>
<reference evidence="2 3" key="1">
    <citation type="journal article" date="2016" name="Nat. Commun.">
        <title>Thousands of microbial genomes shed light on interconnected biogeochemical processes in an aquifer system.</title>
        <authorList>
            <person name="Anantharaman K."/>
            <person name="Brown C.T."/>
            <person name="Hug L.A."/>
            <person name="Sharon I."/>
            <person name="Castelle C.J."/>
            <person name="Probst A.J."/>
            <person name="Thomas B.C."/>
            <person name="Singh A."/>
            <person name="Wilkins M.J."/>
            <person name="Karaoz U."/>
            <person name="Brodie E.L."/>
            <person name="Williams K.H."/>
            <person name="Hubbard S.S."/>
            <person name="Banfield J.F."/>
        </authorList>
    </citation>
    <scope>NUCLEOTIDE SEQUENCE [LARGE SCALE GENOMIC DNA]</scope>
</reference>
<sequence>MPNKKNINKKIRKPPRKCTICAKIGHNTRTCPTVQKIEKTSSKLEKKDGVSFVIVKVGKEVDKSPFVLDISTKNRSNNLEKVEAYKNDKKYVHDNRNVVSFADIIIKTNNKKVSEVTKLDDYILQTNNFIKKEKIKKQKKSISLKFKVNKNNRLLPKINLYKIIIKIFKGLFNYIDKIFISFFSNISLFFSKFFNSFSVKRFILSFIILTILITIPLPAVGYYKKIKSDTADILQKSTDAFLALQSSTVSAFSNNLVQAESDLNSALNSFGNAEEIIDREYKAMVYVAKLLPIVGDKVKSRQKLLLAGHELALGNTYLVKGIDEATQEVGDKNMVERLTILQQHLRGALDSYETALVEIDEVDIKSVPADYQQSFTDFKMLFAGFVEDMKDLEKVIQSVQLVMGGDGFKRYLIVFQNNFEMRPTGGFIGSYAVVDVQSGKILNIEVPPKGSYDFQGQLDIYEKPPLPLQLINKRWEFQDSNWFPDFETSAKKMSWFFEHGKKVSVDGVIAINSSVLSRLLKVVGPIENDNYALLLESENALESLEKEIRNYDNYEENNPKEVLSQVLDQILESLQNINPNKLISLVKEMHEALSQKEIQLYFNDSYVQDAVKEYGWTGEILSTKDNQDYLMVVNANIGGEKSDFNIRQTIEHQAVVSEDGSVIDTVVVTRKHLGQSGEKYFDDPNINYLRIYVPEGAELLDAGGFVYPDEASFQVPPKWYEDDVDLENIEKEESIHLTTGTRVNKEFNKTSFGNWIVTKSGEESKVYFVYKLPFSVFEKTTEDVNKRKFNFNSILGIEDKTKSLSRYSVLLQKQSGMDSRIFNTIIYPDDWSPIWKEGSEDWQLSSNGASIEENFDNDKIFGIVMEEKN</sequence>
<protein>
    <recommendedName>
        <fullName evidence="4">CCHC-type domain-containing protein</fullName>
    </recommendedName>
</protein>
<keyword evidence="1" id="KW-0812">Transmembrane</keyword>
<dbReference type="AlphaFoldDB" id="A0A1F6NQL2"/>
<dbReference type="SUPFAM" id="SSF57756">
    <property type="entry name" value="Retrovirus zinc finger-like domains"/>
    <property type="match status" value="1"/>
</dbReference>
<dbReference type="InterPro" id="IPR036875">
    <property type="entry name" value="Znf_CCHC_sf"/>
</dbReference>
<evidence type="ECO:0000313" key="3">
    <source>
        <dbReference type="Proteomes" id="UP000178349"/>
    </source>
</evidence>
<evidence type="ECO:0008006" key="4">
    <source>
        <dbReference type="Google" id="ProtNLM"/>
    </source>
</evidence>
<comment type="caution">
    <text evidence="2">The sequence shown here is derived from an EMBL/GenBank/DDBJ whole genome shotgun (WGS) entry which is preliminary data.</text>
</comment>
<evidence type="ECO:0000313" key="2">
    <source>
        <dbReference type="EMBL" id="OGH86231.1"/>
    </source>
</evidence>
<dbReference type="Proteomes" id="UP000178349">
    <property type="component" value="Unassembled WGS sequence"/>
</dbReference>
<evidence type="ECO:0000256" key="1">
    <source>
        <dbReference type="SAM" id="Phobius"/>
    </source>
</evidence>
<keyword evidence="1" id="KW-0472">Membrane</keyword>
<dbReference type="GO" id="GO:0008270">
    <property type="term" value="F:zinc ion binding"/>
    <property type="evidence" value="ECO:0007669"/>
    <property type="project" value="InterPro"/>
</dbReference>
<name>A0A1F6NQL2_9BACT</name>
<proteinExistence type="predicted"/>
<dbReference type="InterPro" id="IPR025101">
    <property type="entry name" value="DUF4012"/>
</dbReference>
<accession>A0A1F6NQL2</accession>
<dbReference type="Pfam" id="PF13196">
    <property type="entry name" value="DUF4012"/>
    <property type="match status" value="1"/>
</dbReference>
<dbReference type="EMBL" id="MFQW01000028">
    <property type="protein sequence ID" value="OGH86231.1"/>
    <property type="molecule type" value="Genomic_DNA"/>
</dbReference>
<organism evidence="2 3">
    <name type="scientific">Candidatus Magasanikbacteria bacterium RIFOXYC12_FULL_33_11</name>
    <dbReference type="NCBI Taxonomy" id="1798701"/>
    <lineage>
        <taxon>Bacteria</taxon>
        <taxon>Candidatus Magasanikiibacteriota</taxon>
    </lineage>
</organism>